<reference evidence="2 3" key="1">
    <citation type="journal article" date="2020" name="Cell">
        <title>Large-Scale Comparative Analyses of Tick Genomes Elucidate Their Genetic Diversity and Vector Capacities.</title>
        <authorList>
            <consortium name="Tick Genome and Microbiome Consortium (TIGMIC)"/>
            <person name="Jia N."/>
            <person name="Wang J."/>
            <person name="Shi W."/>
            <person name="Du L."/>
            <person name="Sun Y."/>
            <person name="Zhan W."/>
            <person name="Jiang J.F."/>
            <person name="Wang Q."/>
            <person name="Zhang B."/>
            <person name="Ji P."/>
            <person name="Bell-Sakyi L."/>
            <person name="Cui X.M."/>
            <person name="Yuan T.T."/>
            <person name="Jiang B.G."/>
            <person name="Yang W.F."/>
            <person name="Lam T.T."/>
            <person name="Chang Q.C."/>
            <person name="Ding S.J."/>
            <person name="Wang X.J."/>
            <person name="Zhu J.G."/>
            <person name="Ruan X.D."/>
            <person name="Zhao L."/>
            <person name="Wei J.T."/>
            <person name="Ye R.Z."/>
            <person name="Que T.C."/>
            <person name="Du C.H."/>
            <person name="Zhou Y.H."/>
            <person name="Cheng J.X."/>
            <person name="Dai P.F."/>
            <person name="Guo W.B."/>
            <person name="Han X.H."/>
            <person name="Huang E.J."/>
            <person name="Li L.F."/>
            <person name="Wei W."/>
            <person name="Gao Y.C."/>
            <person name="Liu J.Z."/>
            <person name="Shao H.Z."/>
            <person name="Wang X."/>
            <person name="Wang C.C."/>
            <person name="Yang T.C."/>
            <person name="Huo Q.B."/>
            <person name="Li W."/>
            <person name="Chen H.Y."/>
            <person name="Chen S.E."/>
            <person name="Zhou L.G."/>
            <person name="Ni X.B."/>
            <person name="Tian J.H."/>
            <person name="Sheng Y."/>
            <person name="Liu T."/>
            <person name="Pan Y.S."/>
            <person name="Xia L.Y."/>
            <person name="Li J."/>
            <person name="Zhao F."/>
            <person name="Cao W.C."/>
        </authorList>
    </citation>
    <scope>NUCLEOTIDE SEQUENCE [LARGE SCALE GENOMIC DNA]</scope>
    <source>
        <strain evidence="2">HaeL-2018</strain>
    </source>
</reference>
<evidence type="ECO:0000313" key="3">
    <source>
        <dbReference type="Proteomes" id="UP000821853"/>
    </source>
</evidence>
<proteinExistence type="predicted"/>
<feature type="region of interest" description="Disordered" evidence="1">
    <location>
        <begin position="103"/>
        <end position="125"/>
    </location>
</feature>
<evidence type="ECO:0000256" key="1">
    <source>
        <dbReference type="SAM" id="MobiDB-lite"/>
    </source>
</evidence>
<dbReference type="AlphaFoldDB" id="A0A9J6G0B2"/>
<name>A0A9J6G0B2_HAELO</name>
<keyword evidence="3" id="KW-1185">Reference proteome</keyword>
<protein>
    <submittedName>
        <fullName evidence="2">Uncharacterized protein</fullName>
    </submittedName>
</protein>
<organism evidence="2 3">
    <name type="scientific">Haemaphysalis longicornis</name>
    <name type="common">Bush tick</name>
    <dbReference type="NCBI Taxonomy" id="44386"/>
    <lineage>
        <taxon>Eukaryota</taxon>
        <taxon>Metazoa</taxon>
        <taxon>Ecdysozoa</taxon>
        <taxon>Arthropoda</taxon>
        <taxon>Chelicerata</taxon>
        <taxon>Arachnida</taxon>
        <taxon>Acari</taxon>
        <taxon>Parasitiformes</taxon>
        <taxon>Ixodida</taxon>
        <taxon>Ixodoidea</taxon>
        <taxon>Ixodidae</taxon>
        <taxon>Haemaphysalinae</taxon>
        <taxon>Haemaphysalis</taxon>
    </lineage>
</organism>
<dbReference type="VEuPathDB" id="VectorBase:HLOH_050474"/>
<dbReference type="EMBL" id="JABSTR010000004">
    <property type="protein sequence ID" value="KAH9368653.1"/>
    <property type="molecule type" value="Genomic_DNA"/>
</dbReference>
<evidence type="ECO:0000313" key="2">
    <source>
        <dbReference type="EMBL" id="KAH9368653.1"/>
    </source>
</evidence>
<dbReference type="Proteomes" id="UP000821853">
    <property type="component" value="Chromosome 2"/>
</dbReference>
<gene>
    <name evidence="2" type="ORF">HPB48_004672</name>
</gene>
<comment type="caution">
    <text evidence="2">The sequence shown here is derived from an EMBL/GenBank/DDBJ whole genome shotgun (WGS) entry which is preliminary data.</text>
</comment>
<accession>A0A9J6G0B2</accession>
<sequence length="155" mass="17429">MLQVRQIQPHPRYLSSRHPLRTLRRRSRSSRLQRNPLKCANCQTGSQVLLPYCPRWQEEKKVLMDGSGKKIPKKQARFELSATKEDNRRTANNGCTYAQALDKTPNPAQPALIQQASPSSPRSVPVDPAISSMLSTAIETLASAIEIFKQHVRAT</sequence>